<dbReference type="SUPFAM" id="SSF52540">
    <property type="entry name" value="P-loop containing nucleoside triphosphate hydrolases"/>
    <property type="match status" value="2"/>
</dbReference>
<evidence type="ECO:0000259" key="12">
    <source>
        <dbReference type="PROSITE" id="PS51135"/>
    </source>
</evidence>
<proteinExistence type="predicted"/>
<keyword evidence="4" id="KW-0547">Nucleotide-binding</keyword>
<dbReference type="GO" id="GO:0006915">
    <property type="term" value="P:apoptotic process"/>
    <property type="evidence" value="ECO:0007669"/>
    <property type="project" value="UniProtKB-UniRule"/>
</dbReference>
<keyword evidence="2 10" id="KW-0812">Transmembrane</keyword>
<feature type="transmembrane region" description="Helical" evidence="10">
    <location>
        <begin position="28"/>
        <end position="47"/>
    </location>
</feature>
<dbReference type="GO" id="GO:0140359">
    <property type="term" value="F:ABC-type transporter activity"/>
    <property type="evidence" value="ECO:0007669"/>
    <property type="project" value="InterPro"/>
</dbReference>
<evidence type="ECO:0000259" key="11">
    <source>
        <dbReference type="PROSITE" id="PS50893"/>
    </source>
</evidence>
<evidence type="ECO:0000256" key="9">
    <source>
        <dbReference type="SAM" id="MobiDB-lite"/>
    </source>
</evidence>
<keyword evidence="7 10" id="KW-0472">Membrane</keyword>
<reference evidence="14" key="2">
    <citation type="submission" date="2020-05" db="UniProtKB">
        <authorList>
            <consortium name="EnsemblMetazoa"/>
        </authorList>
    </citation>
    <scope>IDENTIFICATION</scope>
</reference>
<feature type="transmembrane region" description="Helical" evidence="10">
    <location>
        <begin position="1460"/>
        <end position="1479"/>
    </location>
</feature>
<dbReference type="InterPro" id="IPR027417">
    <property type="entry name" value="P-loop_NTPase"/>
</dbReference>
<feature type="region of interest" description="Disordered" evidence="9">
    <location>
        <begin position="565"/>
        <end position="584"/>
    </location>
</feature>
<dbReference type="InterPro" id="IPR013525">
    <property type="entry name" value="ABC2_TM"/>
</dbReference>
<dbReference type="VEuPathDB" id="VectorBase:ASIS023582"/>
<accession>A0A084WI53</accession>
<dbReference type="OrthoDB" id="8061355at2759"/>
<feature type="transmembrane region" description="Helical" evidence="10">
    <location>
        <begin position="684"/>
        <end position="705"/>
    </location>
</feature>
<feature type="compositionally biased region" description="Polar residues" evidence="9">
    <location>
        <begin position="2314"/>
        <end position="2323"/>
    </location>
</feature>
<dbReference type="FunFam" id="3.40.50.300:FF:001253">
    <property type="entry name" value="ATP-binding cassette protein subfamily A, member 10"/>
    <property type="match status" value="1"/>
</dbReference>
<evidence type="ECO:0000256" key="2">
    <source>
        <dbReference type="ARBA" id="ARBA00022692"/>
    </source>
</evidence>
<keyword evidence="3 8" id="KW-0053">Apoptosis</keyword>
<dbReference type="Pfam" id="PF00005">
    <property type="entry name" value="ABC_tran"/>
    <property type="match status" value="2"/>
</dbReference>
<keyword evidence="15" id="KW-1185">Reference proteome</keyword>
<protein>
    <recommendedName>
        <fullName evidence="16">Abc transporter</fullName>
    </recommendedName>
</protein>
<dbReference type="GO" id="GO:0005524">
    <property type="term" value="F:ATP binding"/>
    <property type="evidence" value="ECO:0007669"/>
    <property type="project" value="UniProtKB-KW"/>
</dbReference>
<dbReference type="EMBL" id="ATLV01023913">
    <property type="status" value="NOT_ANNOTATED_CDS"/>
    <property type="molecule type" value="Genomic_DNA"/>
</dbReference>
<feature type="transmembrane region" description="Helical" evidence="10">
    <location>
        <begin position="643"/>
        <end position="663"/>
    </location>
</feature>
<feature type="domain" description="ABC transporter" evidence="11">
    <location>
        <begin position="1669"/>
        <end position="1897"/>
    </location>
</feature>
<reference evidence="13 15" key="1">
    <citation type="journal article" date="2014" name="BMC Genomics">
        <title>Genome sequence of Anopheles sinensis provides insight into genetics basis of mosquito competence for malaria parasites.</title>
        <authorList>
            <person name="Zhou D."/>
            <person name="Zhang D."/>
            <person name="Ding G."/>
            <person name="Shi L."/>
            <person name="Hou Q."/>
            <person name="Ye Y."/>
            <person name="Xu Y."/>
            <person name="Zhou H."/>
            <person name="Xiong C."/>
            <person name="Li S."/>
            <person name="Yu J."/>
            <person name="Hong S."/>
            <person name="Yu X."/>
            <person name="Zou P."/>
            <person name="Chen C."/>
            <person name="Chang X."/>
            <person name="Wang W."/>
            <person name="Lv Y."/>
            <person name="Sun Y."/>
            <person name="Ma L."/>
            <person name="Shen B."/>
            <person name="Zhu C."/>
        </authorList>
    </citation>
    <scope>NUCLEOTIDE SEQUENCE [LARGE SCALE GENOMIC DNA]</scope>
</reference>
<dbReference type="SMART" id="SM00382">
    <property type="entry name" value="AAA"/>
    <property type="match status" value="2"/>
</dbReference>
<feature type="transmembrane region" description="Helical" evidence="10">
    <location>
        <begin position="717"/>
        <end position="741"/>
    </location>
</feature>
<evidence type="ECO:0000313" key="13">
    <source>
        <dbReference type="EMBL" id="KFB49897.1"/>
    </source>
</evidence>
<evidence type="ECO:0000256" key="6">
    <source>
        <dbReference type="ARBA" id="ARBA00022989"/>
    </source>
</evidence>
<sequence>MKLSRHADCMQIRALLKKDYLVRIRQPWMTFIQYLWPCMIFAALYILRGRFQAAEIGDCQFPTRNLQANGILPFFQSYICTFENECSDVQAYAETEDFPLAPVTPVVNIVQIILDNEQLYDAIVKLPEDKNFIASVTTVVTHAKFKEIESNADRLIKMLPEIRTKVGDSFDIEKLFSDDRTFSKSGNILCGRPFPRSDNIRFVDNIFYTPDYAGPDKDELNVMPTPYCKQLYLDVTNTNNGKITWRFLKPILQGKILYGPASERNDEIMKFANQTFADMGRLREFFRALDKTLKLVRTDEEARSSFEGLIALAKSPVVQLLTGGNVNIELIEGLLNGILNDNDVAKAVNTIANIFDCFSADRFIPVANENDMETRAFELNRKKLFFAGVFFENGTTNEVAYKIRMRTDDTPVTVENRNRFWFPGPEASFELDMRYHRGFVQIQHAVDMGIIKQKKKEKFNAERLAGGDGEATSSLGGFGELDLDDELDDGGDDDTEDKSAEEASEEESATEVPVTPVVETTTENLSLLYNDLSKRLNVSQEVLNVFGSGTNSSALDDFLDFKDDEEDVSPPTTTNAPPVSATKSRKRRSLLDLFLGGGSASKKSDEVTFKVAGEKFYTKQFPYPKYTKDDFKKGLYLAQAIQMAYFLALIVHVASAVRQKIWMKESGNSMLMRSMGLKSGSETVAWLITTFIEIGIVFLIGLAILYGGGILVHSSQIFLFCYLLVFGVCMIAFCYMCAMFFSSASIGSVSSVILFLITFLPYILIISLGATLSAAGKFFANLSFSTAFCYAWRHVMRMELQHRGASFMTVVQGTLADNDLKYGILMIVLDAAIYFTIGYLYQRFKQDDTTFHTVKRMKLDKSIGADLRNVDVTYEKGGKKVLSDVSITFRRDEVTCLLGRNGAGKSTIIKLLTGQVLPNVGDVHLPLDYDFISGLRNNAEKIGLCPQNDVLIPNLTAKEHLQLYARIKLTRGFDTEVSRTLENLKMGHYQNYRASDLSGGFKRRLCIAIAFLGSPNLVILDEPCSSVDTKARKYIWELIQTLRKDRAVILATHHLDEAECLSDKIVMLEDGKAIMEQSQEELKKRFTNTMYLRIFLKHQPESEHTSLIAELSKLMDGLADMRYEMTATLSQLNFKITSSSNDAQLLNIEPLLEHLANSKATNLIESFDVRNENLLNIFNTVNATDSAPVERNGNGTTPHIPNGFHGPKTKEAKLGTLSIMATLFRKRLLHFTRNYRLLVCLLVLPTIFEIIAMGCMTIRPPGEHDLMLNFSTALYPGAAEFYSNTSDSDEYQQAIVDDVLEHCSGDVCTLFNSSLDAYRWLLATEDQYTERRYGGITINREKNVVWYNNKGYHSMPTWLNMLDTAVLRAELEDPSYSIRTINHPLKIEEDDLSLSSLLQQIADAGISLIILLAFSLVIAGASVYIVSERIRGEKLQQRLAGVNVFIYWTVTYIWDALIYLIAVALAMIVFKTFAIPAYVEREQLEGICMLLVLYGFASIPAMHLFEKLFTDASFANMSLFCLNVITALGTLTVIILFDIMGDSDESERIRNFLNRAFLVLPQHALSDGLIELSKNYITAEIFKRYYIDSYKSPLRSELLRPHFISLIVMGLLFALINVVIEYKLLQRLVNRLSTGTEPKVYELNGVDTVDHVVSRMDGKKKSVTADQILSVDNLRKRYRSCGGGGGGATGREVVKNVSFKLHYGECFGLLGTNGAGKSTIFAILSGELLPSGGSFTFYSNHGPSYCPQSNFLDPLLTVEEVIEFYGKLRNIESIDKLVIETLKEYHLEAYRKVLAKNLSGGNRRKLCVAVACFGQSEIILMDEPTSDLDPVTRSIVYNTIERLNAQNRSILLTSHSISEIDRICQRIAILKDGHLLTVDTPGRLKERFGNSYQVTLYLEGTREVDFVRVVKREFNVTRDILLHKNSVQFVCQVRPDEVAPLRVENGKPHKSGHVTIVLHENGNGAMVSGPGEARTASELFLKLHRFARDNNLRYTVSRCQMDQKHYKGKNKVKHTHKLKEHNIARLDRIDKNKIEREMKRRSTRLSIRSSTDPIFVENPCEGSRGVPFSAKVNRQSDLLSRTNRTEPLTRSPLGQGFRHRKGHKIKDVTRAIKKAVVAGTLEEVRTKAAEKFDRTDLPNIHLDSDGTEVDDEDYFQTLEPNAELIAVFSGEQWIDPTHYVTITTRRDSADVTDSPEVERIHLKKLVAQMKTNLCNVSVLSEPDLELLSNMDPNSVADITGKDFIEQLKEASGRILHEKRKAADAIELLRLIAKQQPNATAPDDEEQNDHTANSADDRQLRSFLSTVALRPERTPITNQPLGQRTETTAAAAESSSPSSSSPSTPSTIVSIPATVDSTPDGKQHSITVHLESAVRRSSNGGDPEEDAIVSVYPDTQYSLKQAGDNPHHGKAI</sequence>
<keyword evidence="5" id="KW-0067">ATP-binding</keyword>
<dbReference type="PROSITE" id="PS50893">
    <property type="entry name" value="ABC_TRANSPORTER_2"/>
    <property type="match status" value="2"/>
</dbReference>
<feature type="transmembrane region" description="Helical" evidence="10">
    <location>
        <begin position="753"/>
        <end position="775"/>
    </location>
</feature>
<dbReference type="Gene3D" id="3.10.20.10">
    <property type="match status" value="1"/>
</dbReference>
<feature type="domain" description="ABC transporter" evidence="11">
    <location>
        <begin position="867"/>
        <end position="1095"/>
    </location>
</feature>
<evidence type="ECO:0000256" key="5">
    <source>
        <dbReference type="ARBA" id="ARBA00022840"/>
    </source>
</evidence>
<feature type="compositionally biased region" description="Low complexity" evidence="9">
    <location>
        <begin position="2324"/>
        <end position="2353"/>
    </location>
</feature>
<feature type="transmembrane region" description="Helical" evidence="10">
    <location>
        <begin position="822"/>
        <end position="841"/>
    </location>
</feature>
<feature type="transmembrane region" description="Helical" evidence="10">
    <location>
        <begin position="1404"/>
        <end position="1426"/>
    </location>
</feature>
<dbReference type="Pfam" id="PF02017">
    <property type="entry name" value="CIDE-N"/>
    <property type="match status" value="1"/>
</dbReference>
<dbReference type="SUPFAM" id="SSF54277">
    <property type="entry name" value="CAD &amp; PB1 domains"/>
    <property type="match status" value="1"/>
</dbReference>
<feature type="domain" description="CIDE-N" evidence="12">
    <location>
        <begin position="2099"/>
        <end position="2175"/>
    </location>
</feature>
<feature type="region of interest" description="Disordered" evidence="9">
    <location>
        <begin position="464"/>
        <end position="517"/>
    </location>
</feature>
<feature type="transmembrane region" description="Helical" evidence="10">
    <location>
        <begin position="1517"/>
        <end position="1540"/>
    </location>
</feature>
<dbReference type="InterPro" id="IPR003508">
    <property type="entry name" value="CIDE-N_dom"/>
</dbReference>
<dbReference type="EnsemblMetazoa" id="ASIC017927-RA">
    <property type="protein sequence ID" value="ASIC017927-PA"/>
    <property type="gene ID" value="ASIC017927"/>
</dbReference>
<dbReference type="InterPro" id="IPR026082">
    <property type="entry name" value="ABCA"/>
</dbReference>
<comment type="subcellular location">
    <subcellularLocation>
        <location evidence="1">Membrane</location>
        <topology evidence="1">Multi-pass membrane protein</topology>
    </subcellularLocation>
</comment>
<dbReference type="PANTHER" id="PTHR19229">
    <property type="entry name" value="ATP-BINDING CASSETTE TRANSPORTER SUBFAMILY A ABCA"/>
    <property type="match status" value="1"/>
</dbReference>
<evidence type="ECO:0000256" key="1">
    <source>
        <dbReference type="ARBA" id="ARBA00004141"/>
    </source>
</evidence>
<dbReference type="InterPro" id="IPR003439">
    <property type="entry name" value="ABC_transporter-like_ATP-bd"/>
</dbReference>
<dbReference type="Proteomes" id="UP000030765">
    <property type="component" value="Unassembled WGS sequence"/>
</dbReference>
<evidence type="ECO:0000256" key="10">
    <source>
        <dbReference type="SAM" id="Phobius"/>
    </source>
</evidence>
<evidence type="ECO:0000313" key="15">
    <source>
        <dbReference type="Proteomes" id="UP000030765"/>
    </source>
</evidence>
<feature type="compositionally biased region" description="Acidic residues" evidence="9">
    <location>
        <begin position="481"/>
        <end position="496"/>
    </location>
</feature>
<dbReference type="Pfam" id="PF12698">
    <property type="entry name" value="ABC2_membrane_3"/>
    <property type="match status" value="1"/>
</dbReference>
<dbReference type="VEuPathDB" id="VectorBase:ASIC017927"/>
<dbReference type="PROSITE" id="PS51135">
    <property type="entry name" value="CIDE_N"/>
    <property type="match status" value="1"/>
</dbReference>
<dbReference type="EMBL" id="KE525347">
    <property type="protein sequence ID" value="KFB49897.1"/>
    <property type="molecule type" value="Genomic_DNA"/>
</dbReference>
<evidence type="ECO:0000256" key="4">
    <source>
        <dbReference type="ARBA" id="ARBA00022741"/>
    </source>
</evidence>
<evidence type="ECO:0000256" key="7">
    <source>
        <dbReference type="ARBA" id="ARBA00023136"/>
    </source>
</evidence>
<keyword evidence="6 10" id="KW-1133">Transmembrane helix</keyword>
<dbReference type="Gene3D" id="3.40.50.300">
    <property type="entry name" value="P-loop containing nucleotide triphosphate hydrolases"/>
    <property type="match status" value="2"/>
</dbReference>
<gene>
    <name evidence="13" type="ORF">ZHAS_00017927</name>
</gene>
<feature type="region of interest" description="Disordered" evidence="9">
    <location>
        <begin position="2277"/>
        <end position="2411"/>
    </location>
</feature>
<dbReference type="PANTHER" id="PTHR19229:SF241">
    <property type="entry name" value="ABC TRANSPORTER DOMAIN-CONTAINING PROTEIN"/>
    <property type="match status" value="1"/>
</dbReference>
<evidence type="ECO:0008006" key="16">
    <source>
        <dbReference type="Google" id="ProtNLM"/>
    </source>
</evidence>
<dbReference type="FunFam" id="3.40.50.300:FF:001574">
    <property type="entry name" value="Uncharacterized protein, isoform C"/>
    <property type="match status" value="1"/>
</dbReference>
<dbReference type="VEuPathDB" id="VectorBase:ASIS016670"/>
<evidence type="ECO:0000256" key="3">
    <source>
        <dbReference type="ARBA" id="ARBA00022703"/>
    </source>
</evidence>
<feature type="transmembrane region" description="Helical" evidence="10">
    <location>
        <begin position="1438"/>
        <end position="1454"/>
    </location>
</feature>
<name>A0A084WI53_ANOSI</name>
<evidence type="ECO:0000313" key="14">
    <source>
        <dbReference type="EnsemblMetazoa" id="ASIC017927-PA"/>
    </source>
</evidence>
<dbReference type="STRING" id="74873.A0A084WI53"/>
<dbReference type="OMA" id="FEEGHIN"/>
<organism evidence="13">
    <name type="scientific">Anopheles sinensis</name>
    <name type="common">Mosquito</name>
    <dbReference type="NCBI Taxonomy" id="74873"/>
    <lineage>
        <taxon>Eukaryota</taxon>
        <taxon>Metazoa</taxon>
        <taxon>Ecdysozoa</taxon>
        <taxon>Arthropoda</taxon>
        <taxon>Hexapoda</taxon>
        <taxon>Insecta</taxon>
        <taxon>Pterygota</taxon>
        <taxon>Neoptera</taxon>
        <taxon>Endopterygota</taxon>
        <taxon>Diptera</taxon>
        <taxon>Nematocera</taxon>
        <taxon>Culicoidea</taxon>
        <taxon>Culicidae</taxon>
        <taxon>Anophelinae</taxon>
        <taxon>Anopheles</taxon>
    </lineage>
</organism>
<dbReference type="GO" id="GO:0016887">
    <property type="term" value="F:ATP hydrolysis activity"/>
    <property type="evidence" value="ECO:0007669"/>
    <property type="project" value="InterPro"/>
</dbReference>
<dbReference type="CDD" id="cd01615">
    <property type="entry name" value="CIDE_N"/>
    <property type="match status" value="1"/>
</dbReference>
<feature type="transmembrane region" description="Helical" evidence="10">
    <location>
        <begin position="1235"/>
        <end position="1259"/>
    </location>
</feature>
<dbReference type="GO" id="GO:0005319">
    <property type="term" value="F:lipid transporter activity"/>
    <property type="evidence" value="ECO:0007669"/>
    <property type="project" value="TreeGrafter"/>
</dbReference>
<evidence type="ECO:0000256" key="8">
    <source>
        <dbReference type="PROSITE-ProRule" id="PRU00447"/>
    </source>
</evidence>
<dbReference type="SMART" id="SM00266">
    <property type="entry name" value="CAD"/>
    <property type="match status" value="1"/>
</dbReference>
<feature type="transmembrane region" description="Helical" evidence="10">
    <location>
        <begin position="1603"/>
        <end position="1620"/>
    </location>
</feature>
<dbReference type="CDD" id="cd03263">
    <property type="entry name" value="ABC_subfamily_A"/>
    <property type="match status" value="2"/>
</dbReference>
<feature type="transmembrane region" description="Helical" evidence="10">
    <location>
        <begin position="1486"/>
        <end position="1505"/>
    </location>
</feature>
<dbReference type="InterPro" id="IPR003593">
    <property type="entry name" value="AAA+_ATPase"/>
</dbReference>
<dbReference type="GO" id="GO:0016020">
    <property type="term" value="C:membrane"/>
    <property type="evidence" value="ECO:0007669"/>
    <property type="project" value="UniProtKB-SubCell"/>
</dbReference>